<keyword evidence="2" id="KW-0560">Oxidoreductase</keyword>
<protein>
    <submittedName>
        <fullName evidence="3">Uncharacterized protein</fullName>
    </submittedName>
</protein>
<dbReference type="PANTHER" id="PTHR42760:SF37">
    <property type="entry name" value="CLAVALDEHYDE DEHYDROGENASE"/>
    <property type="match status" value="1"/>
</dbReference>
<accession>A0A7U2ID11</accession>
<dbReference type="VEuPathDB" id="FungiDB:JI435_130620"/>
<dbReference type="Gene3D" id="3.40.50.720">
    <property type="entry name" value="NAD(P)-binding Rossmann-like Domain"/>
    <property type="match status" value="1"/>
</dbReference>
<comment type="similarity">
    <text evidence="1">Belongs to the short-chain dehydrogenases/reductases (SDR) family.</text>
</comment>
<evidence type="ECO:0000313" key="3">
    <source>
        <dbReference type="EMBL" id="QRD07553.1"/>
    </source>
</evidence>
<sequence length="297" mass="32503">MSASEIARGTKTYRRTTYPAIDATQTSLSTKGKSAVVTGAGQGIGANIAHSLVRSGIDYLALMGRRPGPLASVQAQLAKLAPECNIFTYTVDIVDEKAVEKGFVDFVADMGGERPIDVLIANAGYMADLGSLDSVDVDDWWKGFEINVKGNFHLLRAYLKYAPSGSEGRQGSVIHVSSSSMHGPYIPEFSSYRASKAGATKLFELYGNEHPEMFVLQIHPGLIGGTEMHSKFSHMTEGLEFDDETLAGDFIVWSLSPEARFLNGRFVHANWDVDELKEKKKEILKNPDMYTIGLVGW</sequence>
<gene>
    <name evidence="3" type="ORF">JI435_130620</name>
</gene>
<dbReference type="OrthoDB" id="1933717at2759"/>
<dbReference type="PRINTS" id="PR00081">
    <property type="entry name" value="GDHRDH"/>
</dbReference>
<dbReference type="AlphaFoldDB" id="A0A7U2ID11"/>
<name>A0A7U2ID11_PHANO</name>
<evidence type="ECO:0000313" key="4">
    <source>
        <dbReference type="Proteomes" id="UP000663193"/>
    </source>
</evidence>
<dbReference type="OMA" id="VHANWDV"/>
<dbReference type="FunFam" id="3.40.50.720:FF:000905">
    <property type="entry name" value="Oxidoreductase, short chain dehydrogenase/reductase family, putative"/>
    <property type="match status" value="1"/>
</dbReference>
<dbReference type="GO" id="GO:0016491">
    <property type="term" value="F:oxidoreductase activity"/>
    <property type="evidence" value="ECO:0007669"/>
    <property type="project" value="UniProtKB-KW"/>
</dbReference>
<organism evidence="3 4">
    <name type="scientific">Phaeosphaeria nodorum (strain SN15 / ATCC MYA-4574 / FGSC 10173)</name>
    <name type="common">Glume blotch fungus</name>
    <name type="synonym">Parastagonospora nodorum</name>
    <dbReference type="NCBI Taxonomy" id="321614"/>
    <lineage>
        <taxon>Eukaryota</taxon>
        <taxon>Fungi</taxon>
        <taxon>Dikarya</taxon>
        <taxon>Ascomycota</taxon>
        <taxon>Pezizomycotina</taxon>
        <taxon>Dothideomycetes</taxon>
        <taxon>Pleosporomycetidae</taxon>
        <taxon>Pleosporales</taxon>
        <taxon>Pleosporineae</taxon>
        <taxon>Phaeosphaeriaceae</taxon>
        <taxon>Parastagonospora</taxon>
    </lineage>
</organism>
<dbReference type="InterPro" id="IPR036291">
    <property type="entry name" value="NAD(P)-bd_dom_sf"/>
</dbReference>
<dbReference type="Pfam" id="PF00106">
    <property type="entry name" value="adh_short"/>
    <property type="match status" value="1"/>
</dbReference>
<keyword evidence="4" id="KW-1185">Reference proteome</keyword>
<dbReference type="EMBL" id="CP069044">
    <property type="protein sequence ID" value="QRD07553.1"/>
    <property type="molecule type" value="Genomic_DNA"/>
</dbReference>
<proteinExistence type="inferred from homology"/>
<dbReference type="CDD" id="cd05233">
    <property type="entry name" value="SDR_c"/>
    <property type="match status" value="1"/>
</dbReference>
<evidence type="ECO:0000256" key="2">
    <source>
        <dbReference type="ARBA" id="ARBA00023002"/>
    </source>
</evidence>
<dbReference type="PANTHER" id="PTHR42760">
    <property type="entry name" value="SHORT-CHAIN DEHYDROGENASES/REDUCTASES FAMILY MEMBER"/>
    <property type="match status" value="1"/>
</dbReference>
<reference evidence="4" key="1">
    <citation type="journal article" date="2021" name="BMC Genomics">
        <title>Chromosome-level genome assembly and manually-curated proteome of model necrotroph Parastagonospora nodorum Sn15 reveals a genome-wide trove of candidate effector homologs, and redundancy of virulence-related functions within an accessory chromosome.</title>
        <authorList>
            <person name="Bertazzoni S."/>
            <person name="Jones D.A.B."/>
            <person name="Phan H.T."/>
            <person name="Tan K.-C."/>
            <person name="Hane J.K."/>
        </authorList>
    </citation>
    <scope>NUCLEOTIDE SEQUENCE [LARGE SCALE GENOMIC DNA]</scope>
    <source>
        <strain evidence="4">SN15 / ATCC MYA-4574 / FGSC 10173)</strain>
    </source>
</reference>
<evidence type="ECO:0000256" key="1">
    <source>
        <dbReference type="ARBA" id="ARBA00006484"/>
    </source>
</evidence>
<dbReference type="Proteomes" id="UP000663193">
    <property type="component" value="Chromosome 22"/>
</dbReference>
<dbReference type="SUPFAM" id="SSF51735">
    <property type="entry name" value="NAD(P)-binding Rossmann-fold domains"/>
    <property type="match status" value="1"/>
</dbReference>
<dbReference type="InterPro" id="IPR002347">
    <property type="entry name" value="SDR_fam"/>
</dbReference>